<evidence type="ECO:0000313" key="1">
    <source>
        <dbReference type="EMBL" id="OBR65676.1"/>
    </source>
</evidence>
<dbReference type="Proteomes" id="UP000092024">
    <property type="component" value="Unassembled WGS sequence"/>
</dbReference>
<dbReference type="STRING" id="1844972.A7K91_13955"/>
<protein>
    <submittedName>
        <fullName evidence="1">Uncharacterized protein</fullName>
    </submittedName>
</protein>
<sequence>MEQPYVVFSVAAEALSGLLKMMTFAASCSSKVLILARVLQRVIVRVQKERRQIAANFEQPLFSMAERDLF</sequence>
<name>A0A1A5YJ86_9BACL</name>
<keyword evidence="2" id="KW-1185">Reference proteome</keyword>
<accession>A0A1A5YJ86</accession>
<dbReference type="EMBL" id="LYPA01000054">
    <property type="protein sequence ID" value="OBR65676.1"/>
    <property type="molecule type" value="Genomic_DNA"/>
</dbReference>
<organism evidence="1 2">
    <name type="scientific">Paenibacillus oryzae</name>
    <dbReference type="NCBI Taxonomy" id="1844972"/>
    <lineage>
        <taxon>Bacteria</taxon>
        <taxon>Bacillati</taxon>
        <taxon>Bacillota</taxon>
        <taxon>Bacilli</taxon>
        <taxon>Bacillales</taxon>
        <taxon>Paenibacillaceae</taxon>
        <taxon>Paenibacillus</taxon>
    </lineage>
</organism>
<dbReference type="AlphaFoldDB" id="A0A1A5YJ86"/>
<evidence type="ECO:0000313" key="2">
    <source>
        <dbReference type="Proteomes" id="UP000092024"/>
    </source>
</evidence>
<gene>
    <name evidence="1" type="ORF">A7K91_13955</name>
</gene>
<proteinExistence type="predicted"/>
<reference evidence="1 2" key="1">
    <citation type="submission" date="2016-05" db="EMBL/GenBank/DDBJ databases">
        <title>Paenibacillus oryzae. sp. nov., isolated from the rice root.</title>
        <authorList>
            <person name="Zhang J."/>
            <person name="Zhang X."/>
        </authorList>
    </citation>
    <scope>NUCLEOTIDE SEQUENCE [LARGE SCALE GENOMIC DNA]</scope>
    <source>
        <strain evidence="1 2">1DrF-4</strain>
    </source>
</reference>
<comment type="caution">
    <text evidence="1">The sequence shown here is derived from an EMBL/GenBank/DDBJ whole genome shotgun (WGS) entry which is preliminary data.</text>
</comment>
<dbReference type="RefSeq" id="WP_068682993.1">
    <property type="nucleotide sequence ID" value="NZ_LYPA01000054.1"/>
</dbReference>